<organism evidence="2 3">
    <name type="scientific">Rothia aerolata</name>
    <dbReference type="NCBI Taxonomy" id="1812262"/>
    <lineage>
        <taxon>Bacteria</taxon>
        <taxon>Bacillati</taxon>
        <taxon>Actinomycetota</taxon>
        <taxon>Actinomycetes</taxon>
        <taxon>Micrococcales</taxon>
        <taxon>Micrococcaceae</taxon>
        <taxon>Rothia</taxon>
    </lineage>
</organism>
<dbReference type="AlphaFoldDB" id="A0A917IU58"/>
<feature type="transmembrane region" description="Helical" evidence="1">
    <location>
        <begin position="200"/>
        <end position="222"/>
    </location>
</feature>
<keyword evidence="1" id="KW-0472">Membrane</keyword>
<evidence type="ECO:0000256" key="1">
    <source>
        <dbReference type="SAM" id="Phobius"/>
    </source>
</evidence>
<name>A0A917IU58_9MICC</name>
<dbReference type="Proteomes" id="UP000600171">
    <property type="component" value="Unassembled WGS sequence"/>
</dbReference>
<keyword evidence="3" id="KW-1185">Reference proteome</keyword>
<keyword evidence="1" id="KW-1133">Transmembrane helix</keyword>
<comment type="caution">
    <text evidence="2">The sequence shown here is derived from an EMBL/GenBank/DDBJ whole genome shotgun (WGS) entry which is preliminary data.</text>
</comment>
<feature type="transmembrane region" description="Helical" evidence="1">
    <location>
        <begin position="100"/>
        <end position="130"/>
    </location>
</feature>
<feature type="transmembrane region" description="Helical" evidence="1">
    <location>
        <begin position="234"/>
        <end position="254"/>
    </location>
</feature>
<dbReference type="RefSeq" id="WP_188359590.1">
    <property type="nucleotide sequence ID" value="NZ_BMDC01000002.1"/>
</dbReference>
<dbReference type="EMBL" id="BMDC01000002">
    <property type="protein sequence ID" value="GGH62739.1"/>
    <property type="molecule type" value="Genomic_DNA"/>
</dbReference>
<dbReference type="PANTHER" id="PTHR41282">
    <property type="entry name" value="CONSERVED TRANSMEMBRANE PROTEIN-RELATED"/>
    <property type="match status" value="1"/>
</dbReference>
<gene>
    <name evidence="2" type="ORF">GCM10007359_13300</name>
</gene>
<feature type="transmembrane region" description="Helical" evidence="1">
    <location>
        <begin position="166"/>
        <end position="188"/>
    </location>
</feature>
<feature type="transmembrane region" description="Helical" evidence="1">
    <location>
        <begin position="275"/>
        <end position="297"/>
    </location>
</feature>
<feature type="transmembrane region" description="Helical" evidence="1">
    <location>
        <begin position="142"/>
        <end position="160"/>
    </location>
</feature>
<sequence length="303" mass="32647">MAGNPLIENMTKQNGDNRFGQFGAGGAYSGQHNGQNAQQYIDYSNPRAQQSYSQGGFGQNPYASPSAQDLNQMYQAPSAGPAQTGQLTINDVIVKTGLNLAVLLVGAAISWFITPLVFVGFVAALVLGLVNSFKKKVSPALVVAYSFSEGLLLGGISSMFEAMYPGIVVQAVLGTLIVFATILVLYRSGKVRASAKATKIFMVAAISYMIFCLINLGAMLFMDTNMRSIEIMGIPLGLIIGLLAIVMASYSLVLDFTHIGEAVRFGAPERESWRLAFGLIVTLVWLYIEILRVLSYIRSMADN</sequence>
<evidence type="ECO:0000313" key="2">
    <source>
        <dbReference type="EMBL" id="GGH62739.1"/>
    </source>
</evidence>
<dbReference type="InterPro" id="IPR010539">
    <property type="entry name" value="BaxI_1-like"/>
</dbReference>
<reference evidence="2 3" key="1">
    <citation type="journal article" date="2014" name="Int. J. Syst. Evol. Microbiol.">
        <title>Complete genome sequence of Corynebacterium casei LMG S-19264T (=DSM 44701T), isolated from a smear-ripened cheese.</title>
        <authorList>
            <consortium name="US DOE Joint Genome Institute (JGI-PGF)"/>
            <person name="Walter F."/>
            <person name="Albersmeier A."/>
            <person name="Kalinowski J."/>
            <person name="Ruckert C."/>
        </authorList>
    </citation>
    <scope>NUCLEOTIDE SEQUENCE [LARGE SCALE GENOMIC DNA]</scope>
    <source>
        <strain evidence="2 3">CCM 8669</strain>
    </source>
</reference>
<evidence type="ECO:0000313" key="3">
    <source>
        <dbReference type="Proteomes" id="UP000600171"/>
    </source>
</evidence>
<dbReference type="PANTHER" id="PTHR41282:SF1">
    <property type="entry name" value="CONSERVED TRANSMEMBRANE PROTEIN-RELATED"/>
    <property type="match status" value="1"/>
</dbReference>
<keyword evidence="1" id="KW-0812">Transmembrane</keyword>
<accession>A0A917IU58</accession>
<dbReference type="Pfam" id="PF12811">
    <property type="entry name" value="BaxI_1"/>
    <property type="match status" value="1"/>
</dbReference>
<evidence type="ECO:0008006" key="4">
    <source>
        <dbReference type="Google" id="ProtNLM"/>
    </source>
</evidence>
<protein>
    <recommendedName>
        <fullName evidence="4">Bax inhibitor-1/YccA family protein</fullName>
    </recommendedName>
</protein>
<proteinExistence type="predicted"/>